<organism evidence="2 3">
    <name type="scientific">Knufia fluminis</name>
    <dbReference type="NCBI Taxonomy" id="191047"/>
    <lineage>
        <taxon>Eukaryota</taxon>
        <taxon>Fungi</taxon>
        <taxon>Dikarya</taxon>
        <taxon>Ascomycota</taxon>
        <taxon>Pezizomycotina</taxon>
        <taxon>Eurotiomycetes</taxon>
        <taxon>Chaetothyriomycetidae</taxon>
        <taxon>Chaetothyriales</taxon>
        <taxon>Trichomeriaceae</taxon>
        <taxon>Knufia</taxon>
    </lineage>
</organism>
<accession>A0AAN8I7Z3</accession>
<gene>
    <name evidence="2" type="primary">ago1_2</name>
    <name evidence="2" type="ORF">OHC33_005217</name>
</gene>
<reference evidence="2 3" key="1">
    <citation type="submission" date="2022-12" db="EMBL/GenBank/DDBJ databases">
        <title>Genomic features and morphological characterization of a novel Knufia sp. strain isolated from spacecraft assembly facility.</title>
        <authorList>
            <person name="Teixeira M."/>
            <person name="Chander A.M."/>
            <person name="Stajich J.E."/>
            <person name="Venkateswaran K."/>
        </authorList>
    </citation>
    <scope>NUCLEOTIDE SEQUENCE [LARGE SCALE GENOMIC DNA]</scope>
    <source>
        <strain evidence="2 3">FJI-L2-BK-P2</strain>
    </source>
</reference>
<feature type="region of interest" description="Disordered" evidence="1">
    <location>
        <begin position="1"/>
        <end position="86"/>
    </location>
</feature>
<protein>
    <submittedName>
        <fullName evidence="2">Protein argonaute</fullName>
    </submittedName>
</protein>
<comment type="caution">
    <text evidence="2">The sequence shown here is derived from an EMBL/GenBank/DDBJ whole genome shotgun (WGS) entry which is preliminary data.</text>
</comment>
<keyword evidence="3" id="KW-1185">Reference proteome</keyword>
<proteinExistence type="predicted"/>
<evidence type="ECO:0000313" key="3">
    <source>
        <dbReference type="Proteomes" id="UP001316803"/>
    </source>
</evidence>
<feature type="compositionally biased region" description="Polar residues" evidence="1">
    <location>
        <begin position="69"/>
        <end position="85"/>
    </location>
</feature>
<feature type="compositionally biased region" description="Polar residues" evidence="1">
    <location>
        <begin position="43"/>
        <end position="55"/>
    </location>
</feature>
<name>A0AAN8I7Z3_9EURO</name>
<evidence type="ECO:0000313" key="2">
    <source>
        <dbReference type="EMBL" id="KAK5953946.1"/>
    </source>
</evidence>
<dbReference type="EMBL" id="JAKLMC020000010">
    <property type="protein sequence ID" value="KAK5953946.1"/>
    <property type="molecule type" value="Genomic_DNA"/>
</dbReference>
<dbReference type="Proteomes" id="UP001316803">
    <property type="component" value="Unassembled WGS sequence"/>
</dbReference>
<dbReference type="AlphaFoldDB" id="A0AAN8I7Z3"/>
<evidence type="ECO:0000256" key="1">
    <source>
        <dbReference type="SAM" id="MobiDB-lite"/>
    </source>
</evidence>
<sequence>MSSSKRRGQARGQAPEVGGSQARRGPNPARGRVAPFDGPASRGTGSAAGTQSQVTGSAGGSRRGSNAGTQVPSQTGSATGGQSAAQVVPIARDPAREGPAPRATDAIKNVDMPASFYNIDGLVEFPSRASAHLANTARL</sequence>